<dbReference type="Proteomes" id="UP001595952">
    <property type="component" value="Unassembled WGS sequence"/>
</dbReference>
<protein>
    <recommendedName>
        <fullName evidence="4">Lipoprotein</fullName>
    </recommendedName>
</protein>
<organism evidence="2 3">
    <name type="scientific">Deinococcus hohokamensis</name>
    <dbReference type="NCBI Taxonomy" id="309883"/>
    <lineage>
        <taxon>Bacteria</taxon>
        <taxon>Thermotogati</taxon>
        <taxon>Deinococcota</taxon>
        <taxon>Deinococci</taxon>
        <taxon>Deinococcales</taxon>
        <taxon>Deinococcaceae</taxon>
        <taxon>Deinococcus</taxon>
    </lineage>
</organism>
<evidence type="ECO:0000313" key="2">
    <source>
        <dbReference type="EMBL" id="MFC4636918.1"/>
    </source>
</evidence>
<feature type="signal peptide" evidence="1">
    <location>
        <begin position="1"/>
        <end position="24"/>
    </location>
</feature>
<gene>
    <name evidence="2" type="ORF">ACFO0D_01060</name>
</gene>
<evidence type="ECO:0008006" key="4">
    <source>
        <dbReference type="Google" id="ProtNLM"/>
    </source>
</evidence>
<feature type="chain" id="PRO_5046989234" description="Lipoprotein" evidence="1">
    <location>
        <begin position="25"/>
        <end position="170"/>
    </location>
</feature>
<reference evidence="3" key="1">
    <citation type="journal article" date="2019" name="Int. J. Syst. Evol. Microbiol.">
        <title>The Global Catalogue of Microorganisms (GCM) 10K type strain sequencing project: providing services to taxonomists for standard genome sequencing and annotation.</title>
        <authorList>
            <consortium name="The Broad Institute Genomics Platform"/>
            <consortium name="The Broad Institute Genome Sequencing Center for Infectious Disease"/>
            <person name="Wu L."/>
            <person name="Ma J."/>
        </authorList>
    </citation>
    <scope>NUCLEOTIDE SEQUENCE [LARGE SCALE GENOMIC DNA]</scope>
    <source>
        <strain evidence="3">CCUG 55995</strain>
    </source>
</reference>
<sequence>MNKVAFLAPVVLTLAACGIVPTPAVPVPDAEIPLTAALVSSNSVVYSSQNGLSGATLPSVLQGLTIRGDALYVSKGGSLKKVALYVRADLPSGCTQVATLYTCPASGETAQTIGTVTLTANQPTPFTLQGAALDTAAKKGTGYFGVQVFEGQPLDTESVRLTNMKAQARF</sequence>
<evidence type="ECO:0000313" key="3">
    <source>
        <dbReference type="Proteomes" id="UP001595952"/>
    </source>
</evidence>
<comment type="caution">
    <text evidence="2">The sequence shown here is derived from an EMBL/GenBank/DDBJ whole genome shotgun (WGS) entry which is preliminary data.</text>
</comment>
<keyword evidence="1" id="KW-0732">Signal</keyword>
<name>A0ABV9I510_9DEIO</name>
<proteinExistence type="predicted"/>
<dbReference type="PROSITE" id="PS51257">
    <property type="entry name" value="PROKAR_LIPOPROTEIN"/>
    <property type="match status" value="1"/>
</dbReference>
<keyword evidence="3" id="KW-1185">Reference proteome</keyword>
<dbReference type="EMBL" id="JBHSEI010000001">
    <property type="protein sequence ID" value="MFC4636918.1"/>
    <property type="molecule type" value="Genomic_DNA"/>
</dbReference>
<dbReference type="RefSeq" id="WP_380059960.1">
    <property type="nucleotide sequence ID" value="NZ_JBHSEI010000001.1"/>
</dbReference>
<accession>A0ABV9I510</accession>
<evidence type="ECO:0000256" key="1">
    <source>
        <dbReference type="SAM" id="SignalP"/>
    </source>
</evidence>